<keyword evidence="2" id="KW-1185">Reference proteome</keyword>
<name>G4TWA2_SERID</name>
<dbReference type="Proteomes" id="UP000007148">
    <property type="component" value="Unassembled WGS sequence"/>
</dbReference>
<protein>
    <recommendedName>
        <fullName evidence="3">U-box domain-containing protein</fullName>
    </recommendedName>
</protein>
<dbReference type="EMBL" id="CAFZ01000478">
    <property type="protein sequence ID" value="CCA75595.1"/>
    <property type="molecule type" value="Genomic_DNA"/>
</dbReference>
<dbReference type="InterPro" id="IPR013083">
    <property type="entry name" value="Znf_RING/FYVE/PHD"/>
</dbReference>
<evidence type="ECO:0000313" key="2">
    <source>
        <dbReference type="Proteomes" id="UP000007148"/>
    </source>
</evidence>
<dbReference type="HOGENOM" id="CLU_1489559_0_0_1"/>
<dbReference type="AlphaFoldDB" id="G4TWA2"/>
<organism evidence="1 2">
    <name type="scientific">Serendipita indica (strain DSM 11827)</name>
    <name type="common">Root endophyte fungus</name>
    <name type="synonym">Piriformospora indica</name>
    <dbReference type="NCBI Taxonomy" id="1109443"/>
    <lineage>
        <taxon>Eukaryota</taxon>
        <taxon>Fungi</taxon>
        <taxon>Dikarya</taxon>
        <taxon>Basidiomycota</taxon>
        <taxon>Agaricomycotina</taxon>
        <taxon>Agaricomycetes</taxon>
        <taxon>Sebacinales</taxon>
        <taxon>Serendipitaceae</taxon>
        <taxon>Serendipita</taxon>
    </lineage>
</organism>
<evidence type="ECO:0008006" key="3">
    <source>
        <dbReference type="Google" id="ProtNLM"/>
    </source>
</evidence>
<dbReference type="Gene3D" id="3.30.40.10">
    <property type="entry name" value="Zinc/RING finger domain, C3HC4 (zinc finger)"/>
    <property type="match status" value="1"/>
</dbReference>
<comment type="caution">
    <text evidence="1">The sequence shown here is derived from an EMBL/GenBank/DDBJ whole genome shotgun (WGS) entry which is preliminary data.</text>
</comment>
<reference evidence="1 2" key="1">
    <citation type="journal article" date="2011" name="PLoS Pathog.">
        <title>Endophytic Life Strategies Decoded by Genome and Transcriptome Analyses of the Mutualistic Root Symbiont Piriformospora indica.</title>
        <authorList>
            <person name="Zuccaro A."/>
            <person name="Lahrmann U."/>
            <person name="Guldener U."/>
            <person name="Langen G."/>
            <person name="Pfiffi S."/>
            <person name="Biedenkopf D."/>
            <person name="Wong P."/>
            <person name="Samans B."/>
            <person name="Grimm C."/>
            <person name="Basiewicz M."/>
            <person name="Murat C."/>
            <person name="Martin F."/>
            <person name="Kogel K.H."/>
        </authorList>
    </citation>
    <scope>NUCLEOTIDE SEQUENCE [LARGE SCALE GENOMIC DNA]</scope>
    <source>
        <strain evidence="1 2">DSM 11827</strain>
    </source>
</reference>
<proteinExistence type="predicted"/>
<sequence length="181" mass="20176">MGDVESANIHWESFKSNFSVDALLPAAAVTGVTAFLGPAAGSARLVVQAGYWALLGVTSTVTDRVIHAKNAAGGWADWAYSLVFTDRRAREWTGVQFNLIENQLTDTLRCCISGRMPIKPVRSTRNGQLYERSEIYNWLDHNSIDPFDRQPASRLDYVSCAVTTKWIYRIVNEFNANEATI</sequence>
<gene>
    <name evidence="1" type="ORF">PIIN_09585</name>
</gene>
<dbReference type="OrthoDB" id="5420221at2759"/>
<evidence type="ECO:0000313" key="1">
    <source>
        <dbReference type="EMBL" id="CCA75595.1"/>
    </source>
</evidence>
<dbReference type="InParanoid" id="G4TWA2"/>
<dbReference type="SUPFAM" id="SSF57850">
    <property type="entry name" value="RING/U-box"/>
    <property type="match status" value="1"/>
</dbReference>
<accession>G4TWA2</accession>
<dbReference type="CDD" id="cd16453">
    <property type="entry name" value="RING-Ubox"/>
    <property type="match status" value="1"/>
</dbReference>